<organism evidence="5 6">
    <name type="scientific">Pomacea canaliculata</name>
    <name type="common">Golden apple snail</name>
    <dbReference type="NCBI Taxonomy" id="400727"/>
    <lineage>
        <taxon>Eukaryota</taxon>
        <taxon>Metazoa</taxon>
        <taxon>Spiralia</taxon>
        <taxon>Lophotrochozoa</taxon>
        <taxon>Mollusca</taxon>
        <taxon>Gastropoda</taxon>
        <taxon>Caenogastropoda</taxon>
        <taxon>Architaenioglossa</taxon>
        <taxon>Ampullarioidea</taxon>
        <taxon>Ampullariidae</taxon>
        <taxon>Pomacea</taxon>
    </lineage>
</organism>
<keyword evidence="6" id="KW-1185">Reference proteome</keyword>
<protein>
    <recommendedName>
        <fullName evidence="4">Nucleoporin Nup159/Nup146 N-terminal domain-containing protein</fullName>
    </recommendedName>
</protein>
<dbReference type="AlphaFoldDB" id="A0A2T7NN46"/>
<dbReference type="PANTHER" id="PTHR23193:SF46">
    <property type="entry name" value="NUCLEAR PORE COMPLEX PROTEIN NUP214"/>
    <property type="match status" value="1"/>
</dbReference>
<evidence type="ECO:0000313" key="5">
    <source>
        <dbReference type="EMBL" id="PVD22576.1"/>
    </source>
</evidence>
<dbReference type="InterPro" id="IPR015943">
    <property type="entry name" value="WD40/YVTN_repeat-like_dom_sf"/>
</dbReference>
<name>A0A2T7NN46_POMCA</name>
<comment type="caution">
    <text evidence="5">The sequence shown here is derived from an EMBL/GenBank/DDBJ whole genome shotgun (WGS) entry which is preliminary data.</text>
</comment>
<dbReference type="EMBL" id="PZQS01000011">
    <property type="protein sequence ID" value="PVD22576.1"/>
    <property type="molecule type" value="Genomic_DNA"/>
</dbReference>
<dbReference type="STRING" id="400727.A0A2T7NN46"/>
<dbReference type="OrthoDB" id="248320at2759"/>
<keyword evidence="2" id="KW-0813">Transport</keyword>
<dbReference type="GO" id="GO:0017056">
    <property type="term" value="F:structural constituent of nuclear pore"/>
    <property type="evidence" value="ECO:0007669"/>
    <property type="project" value="TreeGrafter"/>
</dbReference>
<dbReference type="InterPro" id="IPR026054">
    <property type="entry name" value="Nucleoporin"/>
</dbReference>
<feature type="domain" description="Nucleoporin Nup159/Nup146 N-terminal" evidence="4">
    <location>
        <begin position="38"/>
        <end position="175"/>
    </location>
</feature>
<evidence type="ECO:0000313" key="6">
    <source>
        <dbReference type="Proteomes" id="UP000245119"/>
    </source>
</evidence>
<dbReference type="GO" id="GO:0006405">
    <property type="term" value="P:RNA export from nucleus"/>
    <property type="evidence" value="ECO:0007669"/>
    <property type="project" value="TreeGrafter"/>
</dbReference>
<evidence type="ECO:0000259" key="4">
    <source>
        <dbReference type="Pfam" id="PF16755"/>
    </source>
</evidence>
<accession>A0A2T7NN46</accession>
<dbReference type="SUPFAM" id="SSF117289">
    <property type="entry name" value="Nucleoporin domain"/>
    <property type="match status" value="1"/>
</dbReference>
<evidence type="ECO:0000256" key="2">
    <source>
        <dbReference type="ARBA" id="ARBA00022448"/>
    </source>
</evidence>
<comment type="subcellular location">
    <subcellularLocation>
        <location evidence="1">Nucleus</location>
    </subcellularLocation>
</comment>
<proteinExistence type="predicted"/>
<evidence type="ECO:0000256" key="1">
    <source>
        <dbReference type="ARBA" id="ARBA00004123"/>
    </source>
</evidence>
<dbReference type="Gene3D" id="2.130.10.10">
    <property type="entry name" value="YVTN repeat-like/Quinoprotein amine dehydrogenase"/>
    <property type="match status" value="1"/>
</dbReference>
<reference evidence="5 6" key="1">
    <citation type="submission" date="2018-04" db="EMBL/GenBank/DDBJ databases">
        <title>The genome of golden apple snail Pomacea canaliculata provides insight into stress tolerance and invasive adaptation.</title>
        <authorList>
            <person name="Liu C."/>
            <person name="Liu B."/>
            <person name="Ren Y."/>
            <person name="Zhang Y."/>
            <person name="Wang H."/>
            <person name="Li S."/>
            <person name="Jiang F."/>
            <person name="Yin L."/>
            <person name="Zhang G."/>
            <person name="Qian W."/>
            <person name="Fan W."/>
        </authorList>
    </citation>
    <scope>NUCLEOTIDE SEQUENCE [LARGE SCALE GENOMIC DNA]</scope>
    <source>
        <strain evidence="5">SZHN2017</strain>
        <tissue evidence="5">Muscle</tissue>
    </source>
</reference>
<dbReference type="InterPro" id="IPR039462">
    <property type="entry name" value="Nup159/Nup146_N"/>
</dbReference>
<dbReference type="GO" id="GO:0005643">
    <property type="term" value="C:nuclear pore"/>
    <property type="evidence" value="ECO:0007669"/>
    <property type="project" value="TreeGrafter"/>
</dbReference>
<dbReference type="GO" id="GO:0006606">
    <property type="term" value="P:protein import into nucleus"/>
    <property type="evidence" value="ECO:0007669"/>
    <property type="project" value="TreeGrafter"/>
</dbReference>
<dbReference type="Proteomes" id="UP000245119">
    <property type="component" value="Linkage Group LG11"/>
</dbReference>
<gene>
    <name evidence="5" type="ORF">C0Q70_18393</name>
</gene>
<sequence>MEIKIVLMAMLSGLDSGLGKERNTAMLDAPIFKQFTVTGLVVHLGVSSDGAMLSVVVDDESTVTLLIFDIHMFADQLSAPTPLLTYQIASGNVSLLDLAWNPGLSSLLALCLSNGSMSILDVTDTLKVVSTLPPGSDATCLSWSPKGKKLMVGKVKGSCVQYSHDLKEEKQWSAPGILTLPHDGLSFCFLDAS</sequence>
<dbReference type="Pfam" id="PF16755">
    <property type="entry name" value="Beta-prop_NUP159_NUP214"/>
    <property type="match status" value="1"/>
</dbReference>
<keyword evidence="3" id="KW-0539">Nucleus</keyword>
<evidence type="ECO:0000256" key="3">
    <source>
        <dbReference type="ARBA" id="ARBA00023242"/>
    </source>
</evidence>
<dbReference type="GO" id="GO:0008139">
    <property type="term" value="F:nuclear localization sequence binding"/>
    <property type="evidence" value="ECO:0007669"/>
    <property type="project" value="TreeGrafter"/>
</dbReference>
<dbReference type="PANTHER" id="PTHR23193">
    <property type="entry name" value="NUCLEAR PORE COMPLEX PROTEIN NUP"/>
    <property type="match status" value="1"/>
</dbReference>